<evidence type="ECO:0000256" key="2">
    <source>
        <dbReference type="ARBA" id="ARBA00022475"/>
    </source>
</evidence>
<organism evidence="8 9">
    <name type="scientific">Terrimonas rubra</name>
    <dbReference type="NCBI Taxonomy" id="1035890"/>
    <lineage>
        <taxon>Bacteria</taxon>
        <taxon>Pseudomonadati</taxon>
        <taxon>Bacteroidota</taxon>
        <taxon>Chitinophagia</taxon>
        <taxon>Chitinophagales</taxon>
        <taxon>Chitinophagaceae</taxon>
        <taxon>Terrimonas</taxon>
    </lineage>
</organism>
<dbReference type="CDD" id="cd06853">
    <property type="entry name" value="GT_WecA_like"/>
    <property type="match status" value="1"/>
</dbReference>
<evidence type="ECO:0000256" key="7">
    <source>
        <dbReference type="SAM" id="Phobius"/>
    </source>
</evidence>
<feature type="transmembrane region" description="Helical" evidence="7">
    <location>
        <begin position="6"/>
        <end position="28"/>
    </location>
</feature>
<dbReference type="Pfam" id="PF00953">
    <property type="entry name" value="Glycos_transf_4"/>
    <property type="match status" value="1"/>
</dbReference>
<feature type="transmembrane region" description="Helical" evidence="7">
    <location>
        <begin position="293"/>
        <end position="316"/>
    </location>
</feature>
<feature type="transmembrane region" description="Helical" evidence="7">
    <location>
        <begin position="75"/>
        <end position="91"/>
    </location>
</feature>
<keyword evidence="5 7" id="KW-1133">Transmembrane helix</keyword>
<dbReference type="EC" id="2.7.8.-" evidence="8"/>
<name>A0ABW6A6V7_9BACT</name>
<protein>
    <submittedName>
        <fullName evidence="8">MraY family glycosyltransferase</fullName>
        <ecNumber evidence="8">2.7.8.-</ecNumber>
    </submittedName>
</protein>
<dbReference type="RefSeq" id="WP_386098092.1">
    <property type="nucleotide sequence ID" value="NZ_JBHUOZ010000003.1"/>
</dbReference>
<dbReference type="PANTHER" id="PTHR22926">
    <property type="entry name" value="PHOSPHO-N-ACETYLMURAMOYL-PENTAPEPTIDE-TRANSFERASE"/>
    <property type="match status" value="1"/>
</dbReference>
<keyword evidence="2" id="KW-1003">Cell membrane</keyword>
<accession>A0ABW6A6V7</accession>
<evidence type="ECO:0000256" key="5">
    <source>
        <dbReference type="ARBA" id="ARBA00022989"/>
    </source>
</evidence>
<sequence length="384" mass="41405">MQDLDVFLTASVAFIITFLAIPVVLQIADRKKLYDVPDERKLHTHHVSSLGGVGVFVGAMFALLLAVQGTVYPEFQYFFAAILVTFFLGLKDDLVALSATKKFIGQIMAAAIIIHLGGLRLSSMYGLFGINEIPESFSLALSYLTIIFIINSYNLIDGIDGLAGSLGLLCCLVFGTYFLIIGDTGYALLAFAMSGSLVAFLIFNHHPAKIFMGDCGSLVLGLVCSILAIRFINIANTPNINIALPAAVPLAISVIIVPLSDTIRVFATRILNGKSPFSPDRTHIHHLLLDRGLGHAAVTFILVSANVVLITLTYIFRSLGPTWTLAGLLTIVFGVVGTLYATRPRRRLVVAPKAVGEGAELQTRTSRVLSIASSLKDKLKIDQN</sequence>
<feature type="transmembrane region" description="Helical" evidence="7">
    <location>
        <begin position="137"/>
        <end position="155"/>
    </location>
</feature>
<feature type="transmembrane region" description="Helical" evidence="7">
    <location>
        <begin position="322"/>
        <end position="341"/>
    </location>
</feature>
<feature type="transmembrane region" description="Helical" evidence="7">
    <location>
        <begin position="215"/>
        <end position="234"/>
    </location>
</feature>
<evidence type="ECO:0000256" key="4">
    <source>
        <dbReference type="ARBA" id="ARBA00022692"/>
    </source>
</evidence>
<dbReference type="Proteomes" id="UP001597511">
    <property type="component" value="Unassembled WGS sequence"/>
</dbReference>
<keyword evidence="4 7" id="KW-0812">Transmembrane</keyword>
<gene>
    <name evidence="8" type="ORF">ACFS6H_10545</name>
</gene>
<feature type="transmembrane region" description="Helical" evidence="7">
    <location>
        <begin position="240"/>
        <end position="259"/>
    </location>
</feature>
<dbReference type="PANTHER" id="PTHR22926:SF3">
    <property type="entry name" value="UNDECAPRENYL-PHOSPHATE ALPHA-N-ACETYLGLUCOSAMINYL 1-PHOSPHATE TRANSFERASE"/>
    <property type="match status" value="1"/>
</dbReference>
<evidence type="ECO:0000256" key="3">
    <source>
        <dbReference type="ARBA" id="ARBA00022679"/>
    </source>
</evidence>
<dbReference type="GO" id="GO:0016740">
    <property type="term" value="F:transferase activity"/>
    <property type="evidence" value="ECO:0007669"/>
    <property type="project" value="UniProtKB-KW"/>
</dbReference>
<comment type="caution">
    <text evidence="8">The sequence shown here is derived from an EMBL/GenBank/DDBJ whole genome shotgun (WGS) entry which is preliminary data.</text>
</comment>
<feature type="transmembrane region" description="Helical" evidence="7">
    <location>
        <begin position="162"/>
        <end position="180"/>
    </location>
</feature>
<dbReference type="InterPro" id="IPR018480">
    <property type="entry name" value="PNAcMuramoyl-5peptid_Trfase_CS"/>
</dbReference>
<dbReference type="EMBL" id="JBHUOZ010000003">
    <property type="protein sequence ID" value="MFD2920150.1"/>
    <property type="molecule type" value="Genomic_DNA"/>
</dbReference>
<proteinExistence type="predicted"/>
<evidence type="ECO:0000313" key="8">
    <source>
        <dbReference type="EMBL" id="MFD2920150.1"/>
    </source>
</evidence>
<evidence type="ECO:0000256" key="6">
    <source>
        <dbReference type="ARBA" id="ARBA00023136"/>
    </source>
</evidence>
<dbReference type="PROSITE" id="PS01348">
    <property type="entry name" value="MRAY_2"/>
    <property type="match status" value="1"/>
</dbReference>
<keyword evidence="6 7" id="KW-0472">Membrane</keyword>
<feature type="transmembrane region" description="Helical" evidence="7">
    <location>
        <begin position="186"/>
        <end position="203"/>
    </location>
</feature>
<keyword evidence="3 8" id="KW-0808">Transferase</keyword>
<dbReference type="InterPro" id="IPR000715">
    <property type="entry name" value="Glycosyl_transferase_4"/>
</dbReference>
<feature type="transmembrane region" description="Helical" evidence="7">
    <location>
        <begin position="103"/>
        <end position="125"/>
    </location>
</feature>
<evidence type="ECO:0000256" key="1">
    <source>
        <dbReference type="ARBA" id="ARBA00004651"/>
    </source>
</evidence>
<comment type="subcellular location">
    <subcellularLocation>
        <location evidence="1">Cell membrane</location>
        <topology evidence="1">Multi-pass membrane protein</topology>
    </subcellularLocation>
</comment>
<feature type="transmembrane region" description="Helical" evidence="7">
    <location>
        <begin position="49"/>
        <end position="69"/>
    </location>
</feature>
<keyword evidence="9" id="KW-1185">Reference proteome</keyword>
<reference evidence="9" key="1">
    <citation type="journal article" date="2019" name="Int. J. Syst. Evol. Microbiol.">
        <title>The Global Catalogue of Microorganisms (GCM) 10K type strain sequencing project: providing services to taxonomists for standard genome sequencing and annotation.</title>
        <authorList>
            <consortium name="The Broad Institute Genomics Platform"/>
            <consortium name="The Broad Institute Genome Sequencing Center for Infectious Disease"/>
            <person name="Wu L."/>
            <person name="Ma J."/>
        </authorList>
    </citation>
    <scope>NUCLEOTIDE SEQUENCE [LARGE SCALE GENOMIC DNA]</scope>
    <source>
        <strain evidence="9">KCTC 23299</strain>
    </source>
</reference>
<evidence type="ECO:0000313" key="9">
    <source>
        <dbReference type="Proteomes" id="UP001597511"/>
    </source>
</evidence>